<dbReference type="InterPro" id="IPR011990">
    <property type="entry name" value="TPR-like_helical_dom_sf"/>
</dbReference>
<proteinExistence type="predicted"/>
<keyword evidence="3" id="KW-1185">Reference proteome</keyword>
<gene>
    <name evidence="2" type="ORF">SAMN02745126_03591</name>
</gene>
<keyword evidence="1" id="KW-0732">Signal</keyword>
<sequence>MRVSASFRLVSAVCSAGLLLTALARPAAAGIEDGVKAMQSGDMPAAEKALQNLAKERDPRAQFLLGFYVYGNPDSKLYDMNKAVPLLLDAAERGYTPAMIPLAGAYADGKGVPKSFPEAFKWLAIAQRWNAPNAEQLMGQMAQELKPEEIEQAKAAAAAYTFKTK</sequence>
<dbReference type="EMBL" id="FUWJ01000004">
    <property type="protein sequence ID" value="SKA11018.1"/>
    <property type="molecule type" value="Genomic_DNA"/>
</dbReference>
<evidence type="ECO:0000313" key="2">
    <source>
        <dbReference type="EMBL" id="SKA11018.1"/>
    </source>
</evidence>
<reference evidence="3" key="1">
    <citation type="submission" date="2017-02" db="EMBL/GenBank/DDBJ databases">
        <authorList>
            <person name="Varghese N."/>
            <person name="Submissions S."/>
        </authorList>
    </citation>
    <scope>NUCLEOTIDE SEQUENCE [LARGE SCALE GENOMIC DNA]</scope>
    <source>
        <strain evidence="3">ATCC 27094</strain>
    </source>
</reference>
<protein>
    <submittedName>
        <fullName evidence="2">Sel1 repeat-containing protein</fullName>
    </submittedName>
</protein>
<dbReference type="SUPFAM" id="SSF81901">
    <property type="entry name" value="HCP-like"/>
    <property type="match status" value="1"/>
</dbReference>
<accession>A0A1T4R5S5</accession>
<dbReference type="AlphaFoldDB" id="A0A1T4R5S5"/>
<evidence type="ECO:0000313" key="3">
    <source>
        <dbReference type="Proteomes" id="UP000190092"/>
    </source>
</evidence>
<dbReference type="STRING" id="225324.SAMN02745126_03591"/>
<feature type="signal peptide" evidence="1">
    <location>
        <begin position="1"/>
        <end position="29"/>
    </location>
</feature>
<dbReference type="Gene3D" id="1.25.40.10">
    <property type="entry name" value="Tetratricopeptide repeat domain"/>
    <property type="match status" value="1"/>
</dbReference>
<organism evidence="2 3">
    <name type="scientific">Enhydrobacter aerosaccus</name>
    <dbReference type="NCBI Taxonomy" id="225324"/>
    <lineage>
        <taxon>Bacteria</taxon>
        <taxon>Pseudomonadati</taxon>
        <taxon>Pseudomonadota</taxon>
        <taxon>Alphaproteobacteria</taxon>
        <taxon>Hyphomicrobiales</taxon>
        <taxon>Enhydrobacter</taxon>
    </lineage>
</organism>
<dbReference type="Proteomes" id="UP000190092">
    <property type="component" value="Unassembled WGS sequence"/>
</dbReference>
<name>A0A1T4R5S5_9HYPH</name>
<evidence type="ECO:0000256" key="1">
    <source>
        <dbReference type="SAM" id="SignalP"/>
    </source>
</evidence>
<feature type="chain" id="PRO_5012549571" evidence="1">
    <location>
        <begin position="30"/>
        <end position="165"/>
    </location>
</feature>